<accession>A0A1E3Q4W4</accession>
<dbReference type="GO" id="GO:0034432">
    <property type="term" value="F:bis(5'-adenosyl)-pentaphosphatase activity"/>
    <property type="evidence" value="ECO:0007669"/>
    <property type="project" value="EnsemblFungi"/>
</dbReference>
<evidence type="ECO:0000256" key="4">
    <source>
        <dbReference type="ARBA" id="ARBA00022842"/>
    </source>
</evidence>
<dbReference type="InterPro" id="IPR047198">
    <property type="entry name" value="DDP-like_NUDIX"/>
</dbReference>
<evidence type="ECO:0000256" key="3">
    <source>
        <dbReference type="ARBA" id="ARBA00022801"/>
    </source>
</evidence>
<dbReference type="SUPFAM" id="SSF55811">
    <property type="entry name" value="Nudix"/>
    <property type="match status" value="1"/>
</dbReference>
<dbReference type="GO" id="GO:0052843">
    <property type="term" value="F:inositol-1-diphosphate-2,3,4,5,6-pentakisphosphate diphosphatase activity"/>
    <property type="evidence" value="ECO:0007669"/>
    <property type="project" value="EnsemblFungi"/>
</dbReference>
<dbReference type="GO" id="GO:0006798">
    <property type="term" value="P:polyphosphate catabolic process"/>
    <property type="evidence" value="ECO:0007669"/>
    <property type="project" value="EnsemblFungi"/>
</dbReference>
<dbReference type="CDD" id="cd04666">
    <property type="entry name" value="NUDIX_DIPP2_like_Nudt4"/>
    <property type="match status" value="1"/>
</dbReference>
<dbReference type="GO" id="GO:0071545">
    <property type="term" value="P:inositol phosphate catabolic process"/>
    <property type="evidence" value="ECO:0007669"/>
    <property type="project" value="EnsemblFungi"/>
</dbReference>
<dbReference type="Proteomes" id="UP000094385">
    <property type="component" value="Unassembled WGS sequence"/>
</dbReference>
<evidence type="ECO:0000256" key="2">
    <source>
        <dbReference type="ARBA" id="ARBA00022723"/>
    </source>
</evidence>
<dbReference type="GO" id="GO:0052745">
    <property type="term" value="F:inositol phosphate phosphatase activity"/>
    <property type="evidence" value="ECO:0007669"/>
    <property type="project" value="EnsemblFungi"/>
</dbReference>
<keyword evidence="3" id="KW-0378">Hydrolase</keyword>
<dbReference type="AlphaFoldDB" id="A0A1E3Q4W4"/>
<dbReference type="GO" id="GO:0071543">
    <property type="term" value="P:diphosphoinositol polyphosphate metabolic process"/>
    <property type="evidence" value="ECO:0007669"/>
    <property type="project" value="TreeGrafter"/>
</dbReference>
<dbReference type="STRING" id="675824.A0A1E3Q4W4"/>
<dbReference type="EMBL" id="KV454296">
    <property type="protein sequence ID" value="ODQ72182.1"/>
    <property type="molecule type" value="Genomic_DNA"/>
</dbReference>
<reference evidence="6 7" key="1">
    <citation type="journal article" date="2016" name="Proc. Natl. Acad. Sci. U.S.A.">
        <title>Comparative genomics of biotechnologically important yeasts.</title>
        <authorList>
            <person name="Riley R."/>
            <person name="Haridas S."/>
            <person name="Wolfe K.H."/>
            <person name="Lopes M.R."/>
            <person name="Hittinger C.T."/>
            <person name="Goeker M."/>
            <person name="Salamov A.A."/>
            <person name="Wisecaver J.H."/>
            <person name="Long T.M."/>
            <person name="Calvey C.H."/>
            <person name="Aerts A.L."/>
            <person name="Barry K.W."/>
            <person name="Choi C."/>
            <person name="Clum A."/>
            <person name="Coughlan A.Y."/>
            <person name="Deshpande S."/>
            <person name="Douglass A.P."/>
            <person name="Hanson S.J."/>
            <person name="Klenk H.-P."/>
            <person name="LaButti K.M."/>
            <person name="Lapidus A."/>
            <person name="Lindquist E.A."/>
            <person name="Lipzen A.M."/>
            <person name="Meier-Kolthoff J.P."/>
            <person name="Ohm R.A."/>
            <person name="Otillar R.P."/>
            <person name="Pangilinan J.L."/>
            <person name="Peng Y."/>
            <person name="Rokas A."/>
            <person name="Rosa C.A."/>
            <person name="Scheuner C."/>
            <person name="Sibirny A.A."/>
            <person name="Slot J.C."/>
            <person name="Stielow J.B."/>
            <person name="Sun H."/>
            <person name="Kurtzman C.P."/>
            <person name="Blackwell M."/>
            <person name="Grigoriev I.V."/>
            <person name="Jeffries T.W."/>
        </authorList>
    </citation>
    <scope>NUCLEOTIDE SEQUENCE [LARGE SCALE GENOMIC DNA]</scope>
    <source>
        <strain evidence="6 7">NRRL Y-11557</strain>
    </source>
</reference>
<evidence type="ECO:0000256" key="1">
    <source>
        <dbReference type="ARBA" id="ARBA00001946"/>
    </source>
</evidence>
<evidence type="ECO:0000259" key="5">
    <source>
        <dbReference type="PROSITE" id="PS51462"/>
    </source>
</evidence>
<keyword evidence="7" id="KW-1185">Reference proteome</keyword>
<dbReference type="GO" id="GO:1901911">
    <property type="term" value="P:adenosine 5'-(hexahydrogen pentaphosphate) catabolic process"/>
    <property type="evidence" value="ECO:0007669"/>
    <property type="project" value="EnsemblFungi"/>
</dbReference>
<dbReference type="GO" id="GO:1901909">
    <property type="term" value="P:diadenosine hexaphosphate catabolic process"/>
    <property type="evidence" value="ECO:0007669"/>
    <property type="project" value="EnsemblFungi"/>
</dbReference>
<evidence type="ECO:0000313" key="7">
    <source>
        <dbReference type="Proteomes" id="UP000094385"/>
    </source>
</evidence>
<dbReference type="OrthoDB" id="2011998at2759"/>
<dbReference type="GO" id="GO:0046872">
    <property type="term" value="F:metal ion binding"/>
    <property type="evidence" value="ECO:0007669"/>
    <property type="project" value="UniProtKB-KW"/>
</dbReference>
<comment type="cofactor">
    <cofactor evidence="1">
        <name>Mg(2+)</name>
        <dbReference type="ChEBI" id="CHEBI:18420"/>
    </cofactor>
</comment>
<dbReference type="Pfam" id="PF00293">
    <property type="entry name" value="NUDIX"/>
    <property type="match status" value="1"/>
</dbReference>
<protein>
    <recommendedName>
        <fullName evidence="5">Nudix hydrolase domain-containing protein</fullName>
    </recommendedName>
</protein>
<dbReference type="GO" id="GO:0008796">
    <property type="term" value="F:bis(5'-nucleosyl)-tetraphosphatase activity"/>
    <property type="evidence" value="ECO:0007669"/>
    <property type="project" value="EnsemblFungi"/>
</dbReference>
<proteinExistence type="predicted"/>
<dbReference type="GO" id="GO:0052845">
    <property type="term" value="F:inositol-5-diphosphate-1,2,3,4,6-pentakisphosphate diphosphatase activity"/>
    <property type="evidence" value="ECO:0007669"/>
    <property type="project" value="EnsemblFungi"/>
</dbReference>
<dbReference type="GO" id="GO:0005737">
    <property type="term" value="C:cytoplasm"/>
    <property type="evidence" value="ECO:0007669"/>
    <property type="project" value="TreeGrafter"/>
</dbReference>
<dbReference type="GO" id="GO:0000298">
    <property type="term" value="F:endopolyphosphatase activity"/>
    <property type="evidence" value="ECO:0007669"/>
    <property type="project" value="EnsemblFungi"/>
</dbReference>
<keyword evidence="4" id="KW-0460">Magnesium</keyword>
<dbReference type="GO" id="GO:0005634">
    <property type="term" value="C:nucleus"/>
    <property type="evidence" value="ECO:0007669"/>
    <property type="project" value="TreeGrafter"/>
</dbReference>
<dbReference type="GO" id="GO:0034431">
    <property type="term" value="F:bis(5'-adenosyl)-hexaphosphatase activity"/>
    <property type="evidence" value="ECO:0007669"/>
    <property type="project" value="EnsemblFungi"/>
</dbReference>
<dbReference type="PANTHER" id="PTHR12629">
    <property type="entry name" value="DIPHOSPHOINOSITOL POLYPHOSPHATE PHOSPHOHYDROLASE"/>
    <property type="match status" value="1"/>
</dbReference>
<organism evidence="6 7">
    <name type="scientific">Lipomyces starkeyi NRRL Y-11557</name>
    <dbReference type="NCBI Taxonomy" id="675824"/>
    <lineage>
        <taxon>Eukaryota</taxon>
        <taxon>Fungi</taxon>
        <taxon>Dikarya</taxon>
        <taxon>Ascomycota</taxon>
        <taxon>Saccharomycotina</taxon>
        <taxon>Lipomycetes</taxon>
        <taxon>Lipomycetales</taxon>
        <taxon>Lipomycetaceae</taxon>
        <taxon>Lipomyces</taxon>
    </lineage>
</organism>
<dbReference type="PANTHER" id="PTHR12629:SF0">
    <property type="entry name" value="DIPHOSPHOINOSITOL-POLYPHOSPHATE DIPHOSPHATASE"/>
    <property type="match status" value="1"/>
</dbReference>
<dbReference type="GO" id="GO:0030643">
    <property type="term" value="P:intracellular phosphate ion homeostasis"/>
    <property type="evidence" value="ECO:0007669"/>
    <property type="project" value="EnsemblFungi"/>
</dbReference>
<dbReference type="InterPro" id="IPR015797">
    <property type="entry name" value="NUDIX_hydrolase-like_dom_sf"/>
</dbReference>
<dbReference type="GO" id="GO:1990174">
    <property type="term" value="F:phosphodiesterase decapping endonuclease activity"/>
    <property type="evidence" value="ECO:0007669"/>
    <property type="project" value="EnsemblFungi"/>
</dbReference>
<dbReference type="PROSITE" id="PS51462">
    <property type="entry name" value="NUDIX"/>
    <property type="match status" value="1"/>
</dbReference>
<evidence type="ECO:0000313" key="6">
    <source>
        <dbReference type="EMBL" id="ODQ72182.1"/>
    </source>
</evidence>
<dbReference type="GO" id="GO:0052846">
    <property type="term" value="F:inositol-1,5-bisdiphosphate-2,3,4,6-tetrakisphosphate 1-diphosphatase activity"/>
    <property type="evidence" value="ECO:0007669"/>
    <property type="project" value="EnsemblFungi"/>
</dbReference>
<gene>
    <name evidence="6" type="ORF">LIPSTDRAFT_105766</name>
</gene>
<sequence>MSTPTIARSMVAREGREMQRYAPSGARLVAGVVALSPDKTKVLLVSSTARQDKFVLPKGGFETDEPMPEDAAMREAWEEGGIIGRISKPLGVIDDPRPPKIFVADVAGGGIVPPRAEYYFFEMEIEKELDKWPESERRIRKWATYNEAMSELINRPELIEALNRSSLIKTSITSACSHRF</sequence>
<dbReference type="GO" id="GO:0052847">
    <property type="term" value="F:inositol-1,5-bisdiphosphate-2,3,4,6-tetrakisphosphate 5-diphosphatase activity"/>
    <property type="evidence" value="ECO:0007669"/>
    <property type="project" value="EnsemblFungi"/>
</dbReference>
<keyword evidence="2" id="KW-0479">Metal-binding</keyword>
<dbReference type="GO" id="GO:1901907">
    <property type="term" value="P:diadenosine pentaphosphate catabolic process"/>
    <property type="evidence" value="ECO:0007669"/>
    <property type="project" value="EnsemblFungi"/>
</dbReference>
<dbReference type="InterPro" id="IPR000086">
    <property type="entry name" value="NUDIX_hydrolase_dom"/>
</dbReference>
<dbReference type="Gene3D" id="3.90.79.10">
    <property type="entry name" value="Nucleoside Triphosphate Pyrophosphohydrolase"/>
    <property type="match status" value="1"/>
</dbReference>
<feature type="domain" description="Nudix hydrolase" evidence="5">
    <location>
        <begin position="25"/>
        <end position="165"/>
    </location>
</feature>
<name>A0A1E3Q4W4_LIPST</name>